<dbReference type="NCBIfam" id="TIGR02532">
    <property type="entry name" value="IV_pilin_GFxxxE"/>
    <property type="match status" value="1"/>
</dbReference>
<keyword evidence="3" id="KW-1133">Transmembrane helix</keyword>
<dbReference type="AlphaFoldDB" id="A0A556PTH3"/>
<protein>
    <submittedName>
        <fullName evidence="4">Type II secretion system protein</fullName>
    </submittedName>
</protein>
<proteinExistence type="predicted"/>
<keyword evidence="3" id="KW-0812">Transmembrane</keyword>
<dbReference type="GO" id="GO:0030420">
    <property type="term" value="P:establishment of competence for transformation"/>
    <property type="evidence" value="ECO:0007669"/>
    <property type="project" value="UniProtKB-KW"/>
</dbReference>
<dbReference type="PIRSF" id="PIRSF021292">
    <property type="entry name" value="Competence_ComGD"/>
    <property type="match status" value="1"/>
</dbReference>
<evidence type="ECO:0000313" key="4">
    <source>
        <dbReference type="EMBL" id="TSJ67689.1"/>
    </source>
</evidence>
<dbReference type="Pfam" id="PF07963">
    <property type="entry name" value="N_methyl"/>
    <property type="match status" value="1"/>
</dbReference>
<dbReference type="NCBIfam" id="NF040982">
    <property type="entry name" value="ComGD"/>
    <property type="match status" value="1"/>
</dbReference>
<comment type="subcellular location">
    <subcellularLocation>
        <location evidence="1">Cell surface</location>
    </subcellularLocation>
</comment>
<keyword evidence="3" id="KW-0472">Membrane</keyword>
<dbReference type="EMBL" id="VMHE01000001">
    <property type="protein sequence ID" value="TSJ67689.1"/>
    <property type="molecule type" value="Genomic_DNA"/>
</dbReference>
<keyword evidence="2" id="KW-0178">Competence</keyword>
<reference evidence="4 5" key="1">
    <citation type="submission" date="2019-07" db="EMBL/GenBank/DDBJ databases">
        <title>Allobacillus sp. nov. SKP isolated from shrimp paste of Euphausiacea.</title>
        <authorList>
            <person name="Kanchanasin P."/>
            <person name="Tanasupawat S."/>
            <person name="Shi W."/>
            <person name="Wu L."/>
            <person name="Ma J."/>
        </authorList>
    </citation>
    <scope>NUCLEOTIDE SEQUENCE [LARGE SCALE GENOMIC DNA]</scope>
    <source>
        <strain evidence="4 5">SKP4-8</strain>
    </source>
</reference>
<dbReference type="GO" id="GO:0009986">
    <property type="term" value="C:cell surface"/>
    <property type="evidence" value="ECO:0007669"/>
    <property type="project" value="UniProtKB-SubCell"/>
</dbReference>
<evidence type="ECO:0000256" key="2">
    <source>
        <dbReference type="ARBA" id="ARBA00023287"/>
    </source>
</evidence>
<sequence>MGLPVEVKASNQEGFTLIEILVVLSIILILSHFYLLAHSQKPTKQTMDQFLETFENDLFYLQQYTMTYQIIPQLFFDPSNHMYTIRHASLDQPLLERKYRKDIRIQLNNFKNPLTFTTRGNLSSPGTFFIHFGDQIYELKFPFGKGQFHVEKLEANVRPYHTVI</sequence>
<name>A0A556PTH3_9BACI</name>
<feature type="transmembrane region" description="Helical" evidence="3">
    <location>
        <begin position="15"/>
        <end position="37"/>
    </location>
</feature>
<evidence type="ECO:0000256" key="3">
    <source>
        <dbReference type="SAM" id="Phobius"/>
    </source>
</evidence>
<dbReference type="InterPro" id="IPR012902">
    <property type="entry name" value="N_methyl_site"/>
</dbReference>
<dbReference type="InterPro" id="IPR045584">
    <property type="entry name" value="Pilin-like"/>
</dbReference>
<dbReference type="OrthoDB" id="1653576at2"/>
<dbReference type="Proteomes" id="UP000316425">
    <property type="component" value="Unassembled WGS sequence"/>
</dbReference>
<dbReference type="SUPFAM" id="SSF54523">
    <property type="entry name" value="Pili subunits"/>
    <property type="match status" value="1"/>
</dbReference>
<gene>
    <name evidence="4" type="ORF">FPQ13_01055</name>
</gene>
<comment type="caution">
    <text evidence="4">The sequence shown here is derived from an EMBL/GenBank/DDBJ whole genome shotgun (WGS) entry which is preliminary data.</text>
</comment>
<keyword evidence="5" id="KW-1185">Reference proteome</keyword>
<evidence type="ECO:0000313" key="5">
    <source>
        <dbReference type="Proteomes" id="UP000316425"/>
    </source>
</evidence>
<organism evidence="4 5">
    <name type="scientific">Allobacillus salarius</name>
    <dbReference type="NCBI Taxonomy" id="1955272"/>
    <lineage>
        <taxon>Bacteria</taxon>
        <taxon>Bacillati</taxon>
        <taxon>Bacillota</taxon>
        <taxon>Bacilli</taxon>
        <taxon>Bacillales</taxon>
        <taxon>Bacillaceae</taxon>
        <taxon>Allobacillus</taxon>
    </lineage>
</organism>
<dbReference type="InterPro" id="IPR016785">
    <property type="entry name" value="ComGD"/>
</dbReference>
<evidence type="ECO:0000256" key="1">
    <source>
        <dbReference type="ARBA" id="ARBA00004241"/>
    </source>
</evidence>
<accession>A0A556PTH3</accession>